<evidence type="ECO:0000313" key="3">
    <source>
        <dbReference type="Proteomes" id="UP000315636"/>
    </source>
</evidence>
<gene>
    <name evidence="2" type="ORF">SAMN06264849_11136</name>
</gene>
<proteinExistence type="predicted"/>
<dbReference type="EMBL" id="FXTI01000011">
    <property type="protein sequence ID" value="SMO88339.1"/>
    <property type="molecule type" value="Genomic_DNA"/>
</dbReference>
<dbReference type="InterPro" id="IPR021005">
    <property type="entry name" value="Znf_CGNR"/>
</dbReference>
<feature type="domain" description="Zinc finger CGNR" evidence="1">
    <location>
        <begin position="152"/>
        <end position="192"/>
    </location>
</feature>
<dbReference type="PANTHER" id="PTHR35525">
    <property type="entry name" value="BLL6575 PROTEIN"/>
    <property type="match status" value="1"/>
</dbReference>
<dbReference type="AlphaFoldDB" id="A0A521EWQ9"/>
<dbReference type="PANTHER" id="PTHR35525:SF3">
    <property type="entry name" value="BLL6575 PROTEIN"/>
    <property type="match status" value="1"/>
</dbReference>
<accession>A0A521EWQ9</accession>
<name>A0A521EWQ9_9BACL</name>
<keyword evidence="3" id="KW-1185">Reference proteome</keyword>
<organism evidence="2 3">
    <name type="scientific">Melghirimyces algeriensis</name>
    <dbReference type="NCBI Taxonomy" id="910412"/>
    <lineage>
        <taxon>Bacteria</taxon>
        <taxon>Bacillati</taxon>
        <taxon>Bacillota</taxon>
        <taxon>Bacilli</taxon>
        <taxon>Bacillales</taxon>
        <taxon>Thermoactinomycetaceae</taxon>
        <taxon>Melghirimyces</taxon>
    </lineage>
</organism>
<evidence type="ECO:0000313" key="2">
    <source>
        <dbReference type="EMBL" id="SMO88339.1"/>
    </source>
</evidence>
<sequence>MLMTVENHFPLISGEISIDLVNTELVRHGRRHDLLTTPEQVIAWFRTLIKQNILYKEQFDTEVEEWAEDALPRLREVRFFLRDGYERMADGKELSPHWAHHLEAFIKRAPFAYQLKDQTLIPVPMGQPADALLSLIAWDALRLFASDKLNHIHRCANPECVLLFTDTRGRRKWCSMKICGNRKKVTRYQQRHKKEK</sequence>
<dbReference type="Proteomes" id="UP000315636">
    <property type="component" value="Unassembled WGS sequence"/>
</dbReference>
<dbReference type="Gene3D" id="1.10.3300.10">
    <property type="entry name" value="Jann2411-like domain"/>
    <property type="match status" value="1"/>
</dbReference>
<dbReference type="SUPFAM" id="SSF160904">
    <property type="entry name" value="Jann2411-like"/>
    <property type="match status" value="1"/>
</dbReference>
<dbReference type="Pfam" id="PF11706">
    <property type="entry name" value="zf-CGNR"/>
    <property type="match status" value="1"/>
</dbReference>
<dbReference type="InterPro" id="IPR023286">
    <property type="entry name" value="ABATE_dom_sf"/>
</dbReference>
<dbReference type="Pfam" id="PF07336">
    <property type="entry name" value="ABATE"/>
    <property type="match status" value="1"/>
</dbReference>
<protein>
    <submittedName>
        <fullName evidence="2">Conserved protein containing a Zn-ribbon-like motif, possibly RNA-binding</fullName>
    </submittedName>
</protein>
<reference evidence="2 3" key="1">
    <citation type="submission" date="2017-05" db="EMBL/GenBank/DDBJ databases">
        <authorList>
            <person name="Varghese N."/>
            <person name="Submissions S."/>
        </authorList>
    </citation>
    <scope>NUCLEOTIDE SEQUENCE [LARGE SCALE GENOMIC DNA]</scope>
    <source>
        <strain evidence="2 3">DSM 45474</strain>
    </source>
</reference>
<dbReference type="InterPro" id="IPR010852">
    <property type="entry name" value="ABATE"/>
</dbReference>
<evidence type="ECO:0000259" key="1">
    <source>
        <dbReference type="Pfam" id="PF11706"/>
    </source>
</evidence>